<dbReference type="EMBL" id="SUTG01000032">
    <property type="protein sequence ID" value="MBE6512844.1"/>
    <property type="molecule type" value="Genomic_DNA"/>
</dbReference>
<comment type="similarity">
    <text evidence="2">Belongs to the zinc-containing alcohol dehydrogenase family.</text>
</comment>
<evidence type="ECO:0000313" key="6">
    <source>
        <dbReference type="EMBL" id="MBE6512844.1"/>
    </source>
</evidence>
<comment type="cofactor">
    <cofactor evidence="1">
        <name>Zn(2+)</name>
        <dbReference type="ChEBI" id="CHEBI:29105"/>
    </cofactor>
</comment>
<feature type="domain" description="Enoyl reductase (ER)" evidence="5">
    <location>
        <begin position="8"/>
        <end position="352"/>
    </location>
</feature>
<dbReference type="GO" id="GO:0044281">
    <property type="term" value="P:small molecule metabolic process"/>
    <property type="evidence" value="ECO:0007669"/>
    <property type="project" value="UniProtKB-ARBA"/>
</dbReference>
<dbReference type="SMART" id="SM00829">
    <property type="entry name" value="PKS_ER"/>
    <property type="match status" value="1"/>
</dbReference>
<gene>
    <name evidence="6" type="ORF">E7Z75_06855</name>
</gene>
<keyword evidence="4" id="KW-0862">Zinc</keyword>
<proteinExistence type="inferred from homology"/>
<dbReference type="Proteomes" id="UP000732619">
    <property type="component" value="Unassembled WGS sequence"/>
</dbReference>
<dbReference type="PANTHER" id="PTHR42813:SF4">
    <property type="entry name" value="NADP-DEPENDENT ISOPROPANOL DEHYDROGENASE"/>
    <property type="match status" value="1"/>
</dbReference>
<dbReference type="SUPFAM" id="SSF50129">
    <property type="entry name" value="GroES-like"/>
    <property type="match status" value="1"/>
</dbReference>
<evidence type="ECO:0000256" key="4">
    <source>
        <dbReference type="ARBA" id="ARBA00022833"/>
    </source>
</evidence>
<dbReference type="PANTHER" id="PTHR42813">
    <property type="entry name" value="ZINC-TYPE ALCOHOL DEHYDROGENASE-LIKE"/>
    <property type="match status" value="1"/>
</dbReference>
<accession>A0A8T3VMV2</accession>
<dbReference type="GO" id="GO:0030554">
    <property type="term" value="F:adenyl nucleotide binding"/>
    <property type="evidence" value="ECO:0007669"/>
    <property type="project" value="UniProtKB-ARBA"/>
</dbReference>
<dbReference type="SUPFAM" id="SSF51735">
    <property type="entry name" value="NAD(P)-binding Rossmann-fold domains"/>
    <property type="match status" value="1"/>
</dbReference>
<dbReference type="InterPro" id="IPR013149">
    <property type="entry name" value="ADH-like_C"/>
</dbReference>
<organism evidence="6 7">
    <name type="scientific">Methanobrevibacter olleyae</name>
    <dbReference type="NCBI Taxonomy" id="294671"/>
    <lineage>
        <taxon>Archaea</taxon>
        <taxon>Methanobacteriati</taxon>
        <taxon>Methanobacteriota</taxon>
        <taxon>Methanomada group</taxon>
        <taxon>Methanobacteria</taxon>
        <taxon>Methanobacteriales</taxon>
        <taxon>Methanobacteriaceae</taxon>
        <taxon>Methanobrevibacter</taxon>
    </lineage>
</organism>
<dbReference type="CDD" id="cd08285">
    <property type="entry name" value="NADP_ADH"/>
    <property type="match status" value="1"/>
</dbReference>
<dbReference type="AlphaFoldDB" id="A0A8T3VMV2"/>
<dbReference type="InterPro" id="IPR011032">
    <property type="entry name" value="GroES-like_sf"/>
</dbReference>
<dbReference type="InterPro" id="IPR036291">
    <property type="entry name" value="NAD(P)-bd_dom_sf"/>
</dbReference>
<protein>
    <submittedName>
        <fullName evidence="6">NAD(P)-dependent alcohol dehydrogenase</fullName>
    </submittedName>
</protein>
<evidence type="ECO:0000256" key="1">
    <source>
        <dbReference type="ARBA" id="ARBA00001947"/>
    </source>
</evidence>
<dbReference type="Pfam" id="PF00107">
    <property type="entry name" value="ADH_zinc_N"/>
    <property type="match status" value="1"/>
</dbReference>
<reference evidence="6" key="1">
    <citation type="submission" date="2019-04" db="EMBL/GenBank/DDBJ databases">
        <title>Evolution of Biomass-Degrading Anaerobic Consortia Revealed by Metagenomics.</title>
        <authorList>
            <person name="Peng X."/>
        </authorList>
    </citation>
    <scope>NUCLEOTIDE SEQUENCE</scope>
    <source>
        <strain evidence="6">SIG14</strain>
    </source>
</reference>
<evidence type="ECO:0000256" key="3">
    <source>
        <dbReference type="ARBA" id="ARBA00022723"/>
    </source>
</evidence>
<dbReference type="InterPro" id="IPR013154">
    <property type="entry name" value="ADH-like_N"/>
</dbReference>
<dbReference type="Gene3D" id="3.90.180.10">
    <property type="entry name" value="Medium-chain alcohol dehydrogenases, catalytic domain"/>
    <property type="match status" value="1"/>
</dbReference>
<dbReference type="Gene3D" id="3.40.50.720">
    <property type="entry name" value="NAD(P)-binding Rossmann-like Domain"/>
    <property type="match status" value="1"/>
</dbReference>
<evidence type="ECO:0000256" key="2">
    <source>
        <dbReference type="ARBA" id="ARBA00008072"/>
    </source>
</evidence>
<dbReference type="InterPro" id="IPR020843">
    <property type="entry name" value="ER"/>
</dbReference>
<keyword evidence="3" id="KW-0479">Metal-binding</keyword>
<evidence type="ECO:0000313" key="7">
    <source>
        <dbReference type="Proteomes" id="UP000732619"/>
    </source>
</evidence>
<name>A0A8T3VMV2_METOL</name>
<dbReference type="Pfam" id="PF08240">
    <property type="entry name" value="ADH_N"/>
    <property type="match status" value="1"/>
</dbReference>
<sequence>MRGLARIEQDVLGWVDIELDECGPYDAICKPLAMAPCTSDVHIVWGHAYMSDAPNRVVGHEATAEVVKVGDKVKDFKPGDRVIVPAITPDWLTVPAEQGFSQHCYGMGTGMSFVTFKHGVFAEQFHVNQADANLAHLPDNVSLEQAVMISDMMTTGFYAAELADIQFGDTVACFGIGPVGLMALAGAQVKGASHLIAVGSRPAAIKVAKEYGAHDIVDYHNGNTVDQIMELTDGKGVDKVVIGGGGKDTLSEALSVLKVGGIIGNVLHYDGIETIPVDGLSWGQGLADKTIRGGVCPGGRARMEKLANLIEYGRFDSSKLITHKFDKFDDIEEAMILMRDKPRDLIKPAVILDD</sequence>
<dbReference type="GO" id="GO:0046872">
    <property type="term" value="F:metal ion binding"/>
    <property type="evidence" value="ECO:0007669"/>
    <property type="project" value="UniProtKB-KW"/>
</dbReference>
<comment type="caution">
    <text evidence="6">The sequence shown here is derived from an EMBL/GenBank/DDBJ whole genome shotgun (WGS) entry which is preliminary data.</text>
</comment>
<dbReference type="GO" id="GO:0016616">
    <property type="term" value="F:oxidoreductase activity, acting on the CH-OH group of donors, NAD or NADP as acceptor"/>
    <property type="evidence" value="ECO:0007669"/>
    <property type="project" value="UniProtKB-ARBA"/>
</dbReference>
<dbReference type="GO" id="GO:0043168">
    <property type="term" value="F:anion binding"/>
    <property type="evidence" value="ECO:0007669"/>
    <property type="project" value="UniProtKB-ARBA"/>
</dbReference>
<evidence type="ECO:0000259" key="5">
    <source>
        <dbReference type="SMART" id="SM00829"/>
    </source>
</evidence>